<proteinExistence type="predicted"/>
<gene>
    <name evidence="10" type="primary">prkC_16</name>
    <name evidence="10" type="ORF">Fuma_03291</name>
</gene>
<dbReference type="Pfam" id="PF00069">
    <property type="entry name" value="Pkinase"/>
    <property type="match status" value="1"/>
</dbReference>
<dbReference type="FunFam" id="1.10.510.10:FF:000021">
    <property type="entry name" value="Serine/threonine protein kinase"/>
    <property type="match status" value="1"/>
</dbReference>
<organism evidence="10 11">
    <name type="scientific">Fuerstiella marisgermanici</name>
    <dbReference type="NCBI Taxonomy" id="1891926"/>
    <lineage>
        <taxon>Bacteria</taxon>
        <taxon>Pseudomonadati</taxon>
        <taxon>Planctomycetota</taxon>
        <taxon>Planctomycetia</taxon>
        <taxon>Planctomycetales</taxon>
        <taxon>Planctomycetaceae</taxon>
        <taxon>Fuerstiella</taxon>
    </lineage>
</organism>
<dbReference type="PROSITE" id="PS00108">
    <property type="entry name" value="PROTEIN_KINASE_ST"/>
    <property type="match status" value="1"/>
</dbReference>
<evidence type="ECO:0000256" key="6">
    <source>
        <dbReference type="ARBA" id="ARBA00022840"/>
    </source>
</evidence>
<dbReference type="PROSITE" id="PS50011">
    <property type="entry name" value="PROTEIN_KINASE_DOM"/>
    <property type="match status" value="1"/>
</dbReference>
<dbReference type="SMART" id="SM00220">
    <property type="entry name" value="S_TKc"/>
    <property type="match status" value="1"/>
</dbReference>
<dbReference type="PANTHER" id="PTHR43289">
    <property type="entry name" value="MITOGEN-ACTIVATED PROTEIN KINASE KINASE KINASE 20-RELATED"/>
    <property type="match status" value="1"/>
</dbReference>
<sequence length="561" mass="62815">MHPDRIGPYLIDRKIGSGGMGNVYLGTHETTGEQVAVKVLPASMAREEGFVNRFSREIEALRKVSHQNIVQIYEDGQTDDGSYYFSMEYVDGETLTSIVTQQKKIPWPEVIDLSLQIASALKAAHNEGIVHRDLKPSNLMVTDDGTVKLADFGVAHVFATTRLTRTGGVVGTAEYMSPEQSRGQRATKLSDMYSLGAVMYVMLTGRPPFTGQTAGDILHKHQYAQCDKPGRYVPEIPRLLEDFVCKLLEKRPENRIPDAFVAIRQLTNIRSRIEFEQQQKSQTATAAASPRPDLTSPVAADRTQGSHDDASRYLPGPATMVRDAIRDDIQASLKKSPLAQFFDNTFVLITLLCLVIAAGFYFSTTTTPDPSENFARAKEIMENEPSAAWLRIRDDVLQPLLASGDLEDKREQMQQWVQMADQYEFCRKLQIATPSDGSSQSELHRLIAFAFETYTDGRVSDATEQLHAIQNLLTDDDVYLRDFLRSTLQEWEADHSNTGRRELVRRIIDQAQSAIDGDGDPQQAADALQSVLVLFNDDRFLQKELDTCRSLLETLSVQAQE</sequence>
<feature type="binding site" evidence="7">
    <location>
        <position position="38"/>
    </location>
    <ligand>
        <name>ATP</name>
        <dbReference type="ChEBI" id="CHEBI:30616"/>
    </ligand>
</feature>
<dbReference type="PANTHER" id="PTHR43289:SF34">
    <property type="entry name" value="SERINE_THREONINE-PROTEIN KINASE YBDM-RELATED"/>
    <property type="match status" value="1"/>
</dbReference>
<evidence type="ECO:0000256" key="8">
    <source>
        <dbReference type="SAM" id="MobiDB-lite"/>
    </source>
</evidence>
<dbReference type="InterPro" id="IPR000719">
    <property type="entry name" value="Prot_kinase_dom"/>
</dbReference>
<protein>
    <recommendedName>
        <fullName evidence="1">non-specific serine/threonine protein kinase</fullName>
        <ecNumber evidence="1">2.7.11.1</ecNumber>
    </recommendedName>
</protein>
<evidence type="ECO:0000313" key="11">
    <source>
        <dbReference type="Proteomes" id="UP000187735"/>
    </source>
</evidence>
<evidence type="ECO:0000256" key="5">
    <source>
        <dbReference type="ARBA" id="ARBA00022777"/>
    </source>
</evidence>
<dbReference type="PROSITE" id="PS00107">
    <property type="entry name" value="PROTEIN_KINASE_ATP"/>
    <property type="match status" value="1"/>
</dbReference>
<keyword evidence="11" id="KW-1185">Reference proteome</keyword>
<evidence type="ECO:0000256" key="1">
    <source>
        <dbReference type="ARBA" id="ARBA00012513"/>
    </source>
</evidence>
<keyword evidence="5 10" id="KW-0418">Kinase</keyword>
<dbReference type="EMBL" id="CP017641">
    <property type="protein sequence ID" value="APZ93673.1"/>
    <property type="molecule type" value="Genomic_DNA"/>
</dbReference>
<dbReference type="InterPro" id="IPR008271">
    <property type="entry name" value="Ser/Thr_kinase_AS"/>
</dbReference>
<dbReference type="STRING" id="1891926.Fuma_03291"/>
<feature type="domain" description="Protein kinase" evidence="9">
    <location>
        <begin position="9"/>
        <end position="267"/>
    </location>
</feature>
<evidence type="ECO:0000256" key="3">
    <source>
        <dbReference type="ARBA" id="ARBA00022679"/>
    </source>
</evidence>
<evidence type="ECO:0000313" key="10">
    <source>
        <dbReference type="EMBL" id="APZ93673.1"/>
    </source>
</evidence>
<dbReference type="KEGG" id="fmr:Fuma_03291"/>
<dbReference type="InterPro" id="IPR017441">
    <property type="entry name" value="Protein_kinase_ATP_BS"/>
</dbReference>
<dbReference type="SUPFAM" id="SSF56112">
    <property type="entry name" value="Protein kinase-like (PK-like)"/>
    <property type="match status" value="1"/>
</dbReference>
<accession>A0A1P8WI13</accession>
<evidence type="ECO:0000256" key="2">
    <source>
        <dbReference type="ARBA" id="ARBA00022527"/>
    </source>
</evidence>
<feature type="region of interest" description="Disordered" evidence="8">
    <location>
        <begin position="275"/>
        <end position="315"/>
    </location>
</feature>
<dbReference type="OrthoDB" id="6111975at2"/>
<dbReference type="CDD" id="cd14014">
    <property type="entry name" value="STKc_PknB_like"/>
    <property type="match status" value="1"/>
</dbReference>
<keyword evidence="3 10" id="KW-0808">Transferase</keyword>
<keyword evidence="4 7" id="KW-0547">Nucleotide-binding</keyword>
<dbReference type="AlphaFoldDB" id="A0A1P8WI13"/>
<dbReference type="Proteomes" id="UP000187735">
    <property type="component" value="Chromosome"/>
</dbReference>
<feature type="compositionally biased region" description="Low complexity" evidence="8">
    <location>
        <begin position="278"/>
        <end position="289"/>
    </location>
</feature>
<keyword evidence="2" id="KW-0723">Serine/threonine-protein kinase</keyword>
<dbReference type="Gene3D" id="1.10.510.10">
    <property type="entry name" value="Transferase(Phosphotransferase) domain 1"/>
    <property type="match status" value="1"/>
</dbReference>
<reference evidence="10 11" key="1">
    <citation type="journal article" date="2016" name="Front. Microbiol.">
        <title>Fuerstia marisgermanicae gen. nov., sp. nov., an Unusual Member of the Phylum Planctomycetes from the German Wadden Sea.</title>
        <authorList>
            <person name="Kohn T."/>
            <person name="Heuer A."/>
            <person name="Jogler M."/>
            <person name="Vollmers J."/>
            <person name="Boedeker C."/>
            <person name="Bunk B."/>
            <person name="Rast P."/>
            <person name="Borchert D."/>
            <person name="Glockner I."/>
            <person name="Freese H.M."/>
            <person name="Klenk H.P."/>
            <person name="Overmann J."/>
            <person name="Kaster A.K."/>
            <person name="Rohde M."/>
            <person name="Wiegand S."/>
            <person name="Jogler C."/>
        </authorList>
    </citation>
    <scope>NUCLEOTIDE SEQUENCE [LARGE SCALE GENOMIC DNA]</scope>
    <source>
        <strain evidence="10 11">NH11</strain>
    </source>
</reference>
<evidence type="ECO:0000259" key="9">
    <source>
        <dbReference type="PROSITE" id="PS50011"/>
    </source>
</evidence>
<name>A0A1P8WI13_9PLAN</name>
<evidence type="ECO:0000256" key="4">
    <source>
        <dbReference type="ARBA" id="ARBA00022741"/>
    </source>
</evidence>
<dbReference type="GO" id="GO:0005524">
    <property type="term" value="F:ATP binding"/>
    <property type="evidence" value="ECO:0007669"/>
    <property type="project" value="UniProtKB-UniRule"/>
</dbReference>
<dbReference type="Gene3D" id="3.30.200.20">
    <property type="entry name" value="Phosphorylase Kinase, domain 1"/>
    <property type="match status" value="1"/>
</dbReference>
<dbReference type="EC" id="2.7.11.1" evidence="1"/>
<dbReference type="RefSeq" id="WP_077025102.1">
    <property type="nucleotide sequence ID" value="NZ_CP017641.1"/>
</dbReference>
<evidence type="ECO:0000256" key="7">
    <source>
        <dbReference type="PROSITE-ProRule" id="PRU10141"/>
    </source>
</evidence>
<dbReference type="GO" id="GO:0004674">
    <property type="term" value="F:protein serine/threonine kinase activity"/>
    <property type="evidence" value="ECO:0007669"/>
    <property type="project" value="UniProtKB-KW"/>
</dbReference>
<keyword evidence="6 7" id="KW-0067">ATP-binding</keyword>
<dbReference type="InterPro" id="IPR011009">
    <property type="entry name" value="Kinase-like_dom_sf"/>
</dbReference>